<proteinExistence type="predicted"/>
<reference evidence="3" key="1">
    <citation type="submission" date="2016-06" db="UniProtKB">
        <authorList>
            <consortium name="WormBaseParasite"/>
        </authorList>
    </citation>
    <scope>IDENTIFICATION</scope>
</reference>
<dbReference type="OrthoDB" id="6255272at2759"/>
<evidence type="ECO:0000313" key="3">
    <source>
        <dbReference type="WBParaSite" id="ECPE_0000601801-mRNA-1"/>
    </source>
</evidence>
<dbReference type="WBParaSite" id="ECPE_0000601801-mRNA-1">
    <property type="protein sequence ID" value="ECPE_0000601801-mRNA-1"/>
    <property type="gene ID" value="ECPE_0000601801"/>
</dbReference>
<dbReference type="Pfam" id="PF00235">
    <property type="entry name" value="Profilin"/>
    <property type="match status" value="1"/>
</dbReference>
<accession>A0A183AGC0</accession>
<dbReference type="EMBL" id="UZAN01042928">
    <property type="protein sequence ID" value="VDP77146.1"/>
    <property type="molecule type" value="Genomic_DNA"/>
</dbReference>
<gene>
    <name evidence="1" type="ORF">ECPE_LOCUS6005</name>
</gene>
<dbReference type="GO" id="GO:0003779">
    <property type="term" value="F:actin binding"/>
    <property type="evidence" value="ECO:0007669"/>
    <property type="project" value="InterPro"/>
</dbReference>
<name>A0A183AGC0_9TREM</name>
<reference evidence="1 2" key="2">
    <citation type="submission" date="2018-11" db="EMBL/GenBank/DDBJ databases">
        <authorList>
            <consortium name="Pathogen Informatics"/>
        </authorList>
    </citation>
    <scope>NUCLEOTIDE SEQUENCE [LARGE SCALE GENOMIC DNA]</scope>
    <source>
        <strain evidence="1 2">Egypt</strain>
    </source>
</reference>
<dbReference type="InterPro" id="IPR048278">
    <property type="entry name" value="PFN"/>
</dbReference>
<keyword evidence="2" id="KW-1185">Reference proteome</keyword>
<sequence>MEFVSFCPWDSRCRSLLELHPDLEALCVCDLSNTVLGTAYTNPEFEEISRLNAYTVKPLLLLAGAATAGKTNVTFLGDRFLVVEAEKEYLEAKCGKKSLFLRQTNALYLIGVAMETESKNKHASAREAMNAIQEYFESADF</sequence>
<dbReference type="SUPFAM" id="SSF55770">
    <property type="entry name" value="Profilin (actin-binding protein)"/>
    <property type="match status" value="1"/>
</dbReference>
<protein>
    <submittedName>
        <fullName evidence="3">Profilin</fullName>
    </submittedName>
</protein>
<evidence type="ECO:0000313" key="1">
    <source>
        <dbReference type="EMBL" id="VDP77146.1"/>
    </source>
</evidence>
<evidence type="ECO:0000313" key="2">
    <source>
        <dbReference type="Proteomes" id="UP000272942"/>
    </source>
</evidence>
<dbReference type="Proteomes" id="UP000272942">
    <property type="component" value="Unassembled WGS sequence"/>
</dbReference>
<dbReference type="InterPro" id="IPR036140">
    <property type="entry name" value="PFN_sf"/>
</dbReference>
<organism evidence="3">
    <name type="scientific">Echinostoma caproni</name>
    <dbReference type="NCBI Taxonomy" id="27848"/>
    <lineage>
        <taxon>Eukaryota</taxon>
        <taxon>Metazoa</taxon>
        <taxon>Spiralia</taxon>
        <taxon>Lophotrochozoa</taxon>
        <taxon>Platyhelminthes</taxon>
        <taxon>Trematoda</taxon>
        <taxon>Digenea</taxon>
        <taxon>Plagiorchiida</taxon>
        <taxon>Echinostomata</taxon>
        <taxon>Echinostomatoidea</taxon>
        <taxon>Echinostomatidae</taxon>
        <taxon>Echinostoma</taxon>
    </lineage>
</organism>
<dbReference type="Gene3D" id="3.30.450.30">
    <property type="entry name" value="Dynein light chain 2a, cytoplasmic"/>
    <property type="match status" value="1"/>
</dbReference>
<dbReference type="AlphaFoldDB" id="A0A183AGC0"/>